<dbReference type="Gene3D" id="1.50.40.10">
    <property type="entry name" value="Mitochondrial carrier domain"/>
    <property type="match status" value="1"/>
</dbReference>
<comment type="subcellular location">
    <subcellularLocation>
        <location evidence="1">Mitochondrion membrane</location>
        <topology evidence="1">Multi-pass membrane protein</topology>
    </subcellularLocation>
</comment>
<organism evidence="12 13">
    <name type="scientific">Bifiguratus adelaidae</name>
    <dbReference type="NCBI Taxonomy" id="1938954"/>
    <lineage>
        <taxon>Eukaryota</taxon>
        <taxon>Fungi</taxon>
        <taxon>Fungi incertae sedis</taxon>
        <taxon>Mucoromycota</taxon>
        <taxon>Mucoromycotina</taxon>
        <taxon>Endogonomycetes</taxon>
        <taxon>Endogonales</taxon>
        <taxon>Endogonales incertae sedis</taxon>
        <taxon>Bifiguratus</taxon>
    </lineage>
</organism>
<dbReference type="InterPro" id="IPR018108">
    <property type="entry name" value="MCP_transmembrane"/>
</dbReference>
<evidence type="ECO:0000256" key="4">
    <source>
        <dbReference type="ARBA" id="ARBA00022692"/>
    </source>
</evidence>
<evidence type="ECO:0000256" key="8">
    <source>
        <dbReference type="ARBA" id="ARBA00023136"/>
    </source>
</evidence>
<evidence type="ECO:0000256" key="9">
    <source>
        <dbReference type="PROSITE-ProRule" id="PRU00282"/>
    </source>
</evidence>
<evidence type="ECO:0000256" key="7">
    <source>
        <dbReference type="ARBA" id="ARBA00023128"/>
    </source>
</evidence>
<evidence type="ECO:0000256" key="11">
    <source>
        <dbReference type="SAM" id="Phobius"/>
    </source>
</evidence>
<dbReference type="PANTHER" id="PTHR45624:SF26">
    <property type="entry name" value="CARRIER PROTEIN, PUTATIVE (AFU_ORTHOLOGUE AFUA_1G07710)-RELATED"/>
    <property type="match status" value="1"/>
</dbReference>
<keyword evidence="13" id="KW-1185">Reference proteome</keyword>
<reference evidence="12 13" key="1">
    <citation type="journal article" date="2017" name="Mycologia">
        <title>Bifiguratus adelaidae, gen. et sp. nov., a new member of Mucoromycotina in endophytic and soil-dwelling habitats.</title>
        <authorList>
            <person name="Torres-Cruz T.J."/>
            <person name="Billingsley Tobias T.L."/>
            <person name="Almatruk M."/>
            <person name="Hesse C."/>
            <person name="Kuske C.R."/>
            <person name="Desiro A."/>
            <person name="Benucci G.M."/>
            <person name="Bonito G."/>
            <person name="Stajich J.E."/>
            <person name="Dunlap C."/>
            <person name="Arnold A.E."/>
            <person name="Porras-Alfaro A."/>
        </authorList>
    </citation>
    <scope>NUCLEOTIDE SEQUENCE [LARGE SCALE GENOMIC DNA]</scope>
    <source>
        <strain evidence="12 13">AZ0501</strain>
    </source>
</reference>
<evidence type="ECO:0000256" key="3">
    <source>
        <dbReference type="ARBA" id="ARBA00022448"/>
    </source>
</evidence>
<dbReference type="PROSITE" id="PS50920">
    <property type="entry name" value="SOLCAR"/>
    <property type="match status" value="2"/>
</dbReference>
<dbReference type="GO" id="GO:0022857">
    <property type="term" value="F:transmembrane transporter activity"/>
    <property type="evidence" value="ECO:0007669"/>
    <property type="project" value="TreeGrafter"/>
</dbReference>
<evidence type="ECO:0000256" key="10">
    <source>
        <dbReference type="RuleBase" id="RU000488"/>
    </source>
</evidence>
<name>A0A261XV90_9FUNG</name>
<evidence type="ECO:0000313" key="12">
    <source>
        <dbReference type="EMBL" id="OZJ02261.1"/>
    </source>
</evidence>
<feature type="transmembrane region" description="Helical" evidence="11">
    <location>
        <begin position="386"/>
        <end position="409"/>
    </location>
</feature>
<keyword evidence="4 9" id="KW-0812">Transmembrane</keyword>
<evidence type="ECO:0000256" key="1">
    <source>
        <dbReference type="ARBA" id="ARBA00004225"/>
    </source>
</evidence>
<comment type="caution">
    <text evidence="12">The sequence shown here is derived from an EMBL/GenBank/DDBJ whole genome shotgun (WGS) entry which is preliminary data.</text>
</comment>
<evidence type="ECO:0008006" key="14">
    <source>
        <dbReference type="Google" id="ProtNLM"/>
    </source>
</evidence>
<dbReference type="SUPFAM" id="SSF103506">
    <property type="entry name" value="Mitochondrial carrier"/>
    <property type="match status" value="1"/>
</dbReference>
<dbReference type="Proteomes" id="UP000242875">
    <property type="component" value="Unassembled WGS sequence"/>
</dbReference>
<dbReference type="EMBL" id="MVBO01000171">
    <property type="protein sequence ID" value="OZJ02261.1"/>
    <property type="molecule type" value="Genomic_DNA"/>
</dbReference>
<dbReference type="AlphaFoldDB" id="A0A261XV90"/>
<dbReference type="GO" id="GO:0031966">
    <property type="term" value="C:mitochondrial membrane"/>
    <property type="evidence" value="ECO:0007669"/>
    <property type="project" value="UniProtKB-SubCell"/>
</dbReference>
<keyword evidence="5" id="KW-0677">Repeat</keyword>
<proteinExistence type="inferred from homology"/>
<feature type="transmembrane region" description="Helical" evidence="11">
    <location>
        <begin position="310"/>
        <end position="331"/>
    </location>
</feature>
<evidence type="ECO:0000256" key="2">
    <source>
        <dbReference type="ARBA" id="ARBA00006375"/>
    </source>
</evidence>
<evidence type="ECO:0000256" key="6">
    <source>
        <dbReference type="ARBA" id="ARBA00022989"/>
    </source>
</evidence>
<gene>
    <name evidence="12" type="ORF">BZG36_04698</name>
</gene>
<evidence type="ECO:0000256" key="5">
    <source>
        <dbReference type="ARBA" id="ARBA00022737"/>
    </source>
</evidence>
<evidence type="ECO:0000313" key="13">
    <source>
        <dbReference type="Proteomes" id="UP000242875"/>
    </source>
</evidence>
<feature type="repeat" description="Solcar" evidence="9">
    <location>
        <begin position="167"/>
        <end position="254"/>
    </location>
</feature>
<keyword evidence="7" id="KW-0496">Mitochondrion</keyword>
<comment type="similarity">
    <text evidence="2 10">Belongs to the mitochondrial carrier (TC 2.A.29) family.</text>
</comment>
<sequence length="419" mass="47336">MTSVPWGSDHAGASSSPKPFKVPLVISNAASTWPVRPTIQQRQKARDATAIGAPTAIARSLILQSFQLFYRAPVKLFRPLRVDYLAVARAIMPVNTTNKRFSLRYSSLGVLTYAIKAKGWSFVPKQILPPLVANTLIGTILYTTYIVSLPIFHPPSSISHHRTFPPPPFTATFAAGCVAGAAQSVLATPIDSLKARFEINDLLEGKHKSMWSYAWRTLRELGWTNAYRGFSLVILRDSLACGLFFSTFEWVKQQGYYHFLTEAYDMHIRREEDLEGVTPVEQPIPRQPWHHDPRAVAIAEKAQHRDKPPYVLEPFFIIIAGASAAVAYQLVDYPFAKIHNIFYIREAESEYANPKSWKATRHLYHETLRAVKLQVQRQAGGQWLKWLYSGFGATVLNVVPATSLGFLVFEFFKRELDRT</sequence>
<feature type="repeat" description="Solcar" evidence="9">
    <location>
        <begin position="312"/>
        <end position="415"/>
    </location>
</feature>
<dbReference type="InterPro" id="IPR050567">
    <property type="entry name" value="Mitochondrial_Carrier"/>
</dbReference>
<keyword evidence="6 11" id="KW-1133">Transmembrane helix</keyword>
<accession>A0A261XV90</accession>
<dbReference type="Pfam" id="PF00153">
    <property type="entry name" value="Mito_carr"/>
    <property type="match status" value="1"/>
</dbReference>
<keyword evidence="3 10" id="KW-0813">Transport</keyword>
<dbReference type="InterPro" id="IPR023395">
    <property type="entry name" value="MCP_dom_sf"/>
</dbReference>
<dbReference type="OrthoDB" id="3364892at2759"/>
<keyword evidence="8 9" id="KW-0472">Membrane</keyword>
<feature type="transmembrane region" description="Helical" evidence="11">
    <location>
        <begin position="131"/>
        <end position="152"/>
    </location>
</feature>
<protein>
    <recommendedName>
        <fullName evidence="14">Mitochondrial carrier protein</fullName>
    </recommendedName>
</protein>
<dbReference type="PANTHER" id="PTHR45624">
    <property type="entry name" value="MITOCHONDRIAL BASIC AMINO ACIDS TRANSPORTER-RELATED"/>
    <property type="match status" value="1"/>
</dbReference>